<dbReference type="EMBL" id="UFQT01000157">
    <property type="protein sequence ID" value="SSX21016.1"/>
    <property type="molecule type" value="Genomic_DNA"/>
</dbReference>
<organism evidence="1">
    <name type="scientific">Culicoides sonorensis</name>
    <name type="common">Biting midge</name>
    <dbReference type="NCBI Taxonomy" id="179676"/>
    <lineage>
        <taxon>Eukaryota</taxon>
        <taxon>Metazoa</taxon>
        <taxon>Ecdysozoa</taxon>
        <taxon>Arthropoda</taxon>
        <taxon>Hexapoda</taxon>
        <taxon>Insecta</taxon>
        <taxon>Pterygota</taxon>
        <taxon>Neoptera</taxon>
        <taxon>Endopterygota</taxon>
        <taxon>Diptera</taxon>
        <taxon>Nematocera</taxon>
        <taxon>Chironomoidea</taxon>
        <taxon>Ceratopogonidae</taxon>
        <taxon>Ceratopogoninae</taxon>
        <taxon>Culicoides</taxon>
        <taxon>Monoculicoides</taxon>
    </lineage>
</organism>
<gene>
    <name evidence="1" type="primary">CSON003238</name>
</gene>
<sequence>MCKVPASPPLSKSLFKKVSTNETNSLIVEEAFQSLVKLAKCLTFTLATRVAKESKFLNLLQLLNVGRTDYDFEDQILEVGQRTYFFQYIISHIYDKCLFYTGINKCSNFFQDIEVLALFHLDLLQLPFL</sequence>
<proteinExistence type="predicted"/>
<name>A0A336LSM7_CULSO</name>
<accession>A0A336LSM7</accession>
<protein>
    <submittedName>
        <fullName evidence="1">CSON003238 protein</fullName>
    </submittedName>
</protein>
<dbReference type="VEuPathDB" id="VectorBase:CSON003238"/>
<evidence type="ECO:0000313" key="1">
    <source>
        <dbReference type="EMBL" id="SSX21016.1"/>
    </source>
</evidence>
<reference evidence="1" key="1">
    <citation type="submission" date="2018-07" db="EMBL/GenBank/DDBJ databases">
        <authorList>
            <person name="Quirk P.G."/>
            <person name="Krulwich T.A."/>
        </authorList>
    </citation>
    <scope>NUCLEOTIDE SEQUENCE</scope>
</reference>
<dbReference type="AlphaFoldDB" id="A0A336LSM7"/>